<protein>
    <submittedName>
        <fullName evidence="4">Ca2+-binding protein, EF-hand superfamily</fullName>
    </submittedName>
</protein>
<gene>
    <name evidence="4" type="ORF">SAMN05216275_107101</name>
</gene>
<keyword evidence="5" id="KW-1185">Reference proteome</keyword>
<keyword evidence="2" id="KW-0677">Repeat</keyword>
<dbReference type="PANTHER" id="PTHR10891">
    <property type="entry name" value="EF-HAND CALCIUM-BINDING DOMAIN CONTAINING PROTEIN"/>
    <property type="match status" value="1"/>
</dbReference>
<dbReference type="PROSITE" id="PS00018">
    <property type="entry name" value="EF_HAND_1"/>
    <property type="match status" value="3"/>
</dbReference>
<dbReference type="Proteomes" id="UP000199111">
    <property type="component" value="Unassembled WGS sequence"/>
</dbReference>
<evidence type="ECO:0000256" key="2">
    <source>
        <dbReference type="ARBA" id="ARBA00022737"/>
    </source>
</evidence>
<dbReference type="SUPFAM" id="SSF47473">
    <property type="entry name" value="EF-hand"/>
    <property type="match status" value="1"/>
</dbReference>
<accession>A0A1I3PK73</accession>
<dbReference type="Gene3D" id="1.10.238.10">
    <property type="entry name" value="EF-hand"/>
    <property type="match status" value="1"/>
</dbReference>
<dbReference type="GO" id="GO:0005509">
    <property type="term" value="F:calcium ion binding"/>
    <property type="evidence" value="ECO:0007669"/>
    <property type="project" value="InterPro"/>
</dbReference>
<dbReference type="InterPro" id="IPR039647">
    <property type="entry name" value="EF_hand_pair_protein_CML-like"/>
</dbReference>
<evidence type="ECO:0000313" key="5">
    <source>
        <dbReference type="Proteomes" id="UP000199111"/>
    </source>
</evidence>
<dbReference type="SMART" id="SM00054">
    <property type="entry name" value="EFh"/>
    <property type="match status" value="4"/>
</dbReference>
<dbReference type="InterPro" id="IPR018247">
    <property type="entry name" value="EF_Hand_1_Ca_BS"/>
</dbReference>
<dbReference type="RefSeq" id="WP_031167725.1">
    <property type="nucleotide sequence ID" value="NZ_FOQY01000007.1"/>
</dbReference>
<organism evidence="4 5">
    <name type="scientific">Streptosporangium canum</name>
    <dbReference type="NCBI Taxonomy" id="324952"/>
    <lineage>
        <taxon>Bacteria</taxon>
        <taxon>Bacillati</taxon>
        <taxon>Actinomycetota</taxon>
        <taxon>Actinomycetes</taxon>
        <taxon>Streptosporangiales</taxon>
        <taxon>Streptosporangiaceae</taxon>
        <taxon>Streptosporangium</taxon>
    </lineage>
</organism>
<sequence>MSTELLKHKLDRAFAHMDVNGDGKIERDDLLGLGARILVGFGESPTSPTGSRLVHGFESIWQTLSAEIDADGDGAISPEEFRAGMTSAFVQGDRFEAVFGPAAEAIAELCDADGDGAVGPAEFRVMLTAFGTPHDDVDVAFERLDRDHDGSLSVGELVEAARQYYTSADPNAAGNWLFGPL</sequence>
<dbReference type="CDD" id="cd00051">
    <property type="entry name" value="EFh"/>
    <property type="match status" value="1"/>
</dbReference>
<proteinExistence type="predicted"/>
<dbReference type="AlphaFoldDB" id="A0A1I3PK73"/>
<dbReference type="InterPro" id="IPR011992">
    <property type="entry name" value="EF-hand-dom_pair"/>
</dbReference>
<dbReference type="GeneID" id="96298351"/>
<dbReference type="PROSITE" id="PS50222">
    <property type="entry name" value="EF_HAND_2"/>
    <property type="match status" value="3"/>
</dbReference>
<dbReference type="Pfam" id="PF13202">
    <property type="entry name" value="EF-hand_5"/>
    <property type="match status" value="1"/>
</dbReference>
<keyword evidence="1" id="KW-0479">Metal-binding</keyword>
<feature type="domain" description="EF-hand" evidence="3">
    <location>
        <begin position="132"/>
        <end position="167"/>
    </location>
</feature>
<dbReference type="InterPro" id="IPR002048">
    <property type="entry name" value="EF_hand_dom"/>
</dbReference>
<evidence type="ECO:0000313" key="4">
    <source>
        <dbReference type="EMBL" id="SFJ21436.1"/>
    </source>
</evidence>
<feature type="domain" description="EF-hand" evidence="3">
    <location>
        <begin position="5"/>
        <end position="40"/>
    </location>
</feature>
<reference evidence="5" key="1">
    <citation type="submission" date="2016-10" db="EMBL/GenBank/DDBJ databases">
        <authorList>
            <person name="Varghese N."/>
            <person name="Submissions S."/>
        </authorList>
    </citation>
    <scope>NUCLEOTIDE SEQUENCE [LARGE SCALE GENOMIC DNA]</scope>
    <source>
        <strain evidence="5">CGMCC 4.2126</strain>
    </source>
</reference>
<feature type="domain" description="EF-hand" evidence="3">
    <location>
        <begin position="56"/>
        <end position="91"/>
    </location>
</feature>
<evidence type="ECO:0000259" key="3">
    <source>
        <dbReference type="PROSITE" id="PS50222"/>
    </source>
</evidence>
<evidence type="ECO:0000256" key="1">
    <source>
        <dbReference type="ARBA" id="ARBA00022723"/>
    </source>
</evidence>
<dbReference type="Pfam" id="PF13499">
    <property type="entry name" value="EF-hand_7"/>
    <property type="match status" value="1"/>
</dbReference>
<dbReference type="EMBL" id="FOQY01000007">
    <property type="protein sequence ID" value="SFJ21436.1"/>
    <property type="molecule type" value="Genomic_DNA"/>
</dbReference>
<name>A0A1I3PK73_9ACTN</name>